<reference evidence="1" key="2">
    <citation type="journal article" date="2021" name="Genome Biol. Evol.">
        <title>Developing a high-quality reference genome for a parasitic bivalve with doubly uniparental inheritance (Bivalvia: Unionida).</title>
        <authorList>
            <person name="Smith C.H."/>
        </authorList>
    </citation>
    <scope>NUCLEOTIDE SEQUENCE</scope>
    <source>
        <strain evidence="1">CHS0354</strain>
        <tissue evidence="1">Mantle</tissue>
    </source>
</reference>
<accession>A0AAE0VXV1</accession>
<reference evidence="1" key="3">
    <citation type="submission" date="2023-05" db="EMBL/GenBank/DDBJ databases">
        <authorList>
            <person name="Smith C.H."/>
        </authorList>
    </citation>
    <scope>NUCLEOTIDE SEQUENCE</scope>
    <source>
        <strain evidence="1">CHS0354</strain>
        <tissue evidence="1">Mantle</tissue>
    </source>
</reference>
<dbReference type="EMBL" id="JAEAOA010002342">
    <property type="protein sequence ID" value="KAK3594014.1"/>
    <property type="molecule type" value="Genomic_DNA"/>
</dbReference>
<organism evidence="1 2">
    <name type="scientific">Potamilus streckersoni</name>
    <dbReference type="NCBI Taxonomy" id="2493646"/>
    <lineage>
        <taxon>Eukaryota</taxon>
        <taxon>Metazoa</taxon>
        <taxon>Spiralia</taxon>
        <taxon>Lophotrochozoa</taxon>
        <taxon>Mollusca</taxon>
        <taxon>Bivalvia</taxon>
        <taxon>Autobranchia</taxon>
        <taxon>Heteroconchia</taxon>
        <taxon>Palaeoheterodonta</taxon>
        <taxon>Unionida</taxon>
        <taxon>Unionoidea</taxon>
        <taxon>Unionidae</taxon>
        <taxon>Ambleminae</taxon>
        <taxon>Lampsilini</taxon>
        <taxon>Potamilus</taxon>
    </lineage>
</organism>
<gene>
    <name evidence="1" type="ORF">CHS0354_040761</name>
</gene>
<dbReference type="AlphaFoldDB" id="A0AAE0VXV1"/>
<name>A0AAE0VXV1_9BIVA</name>
<keyword evidence="2" id="KW-1185">Reference proteome</keyword>
<reference evidence="1" key="1">
    <citation type="journal article" date="2021" name="Genome Biol. Evol.">
        <title>A High-Quality Reference Genome for a Parasitic Bivalve with Doubly Uniparental Inheritance (Bivalvia: Unionida).</title>
        <authorList>
            <person name="Smith C.H."/>
        </authorList>
    </citation>
    <scope>NUCLEOTIDE SEQUENCE</scope>
    <source>
        <strain evidence="1">CHS0354</strain>
    </source>
</reference>
<dbReference type="Proteomes" id="UP001195483">
    <property type="component" value="Unassembled WGS sequence"/>
</dbReference>
<protein>
    <submittedName>
        <fullName evidence="1">Uncharacterized protein</fullName>
    </submittedName>
</protein>
<comment type="caution">
    <text evidence="1">The sequence shown here is derived from an EMBL/GenBank/DDBJ whole genome shotgun (WGS) entry which is preliminary data.</text>
</comment>
<sequence>MDPTVSSGTMDPTIPMTLQHFPYLLPVCRDCGCMGHINPTSKDPSFSSISATINPTVPMTLQHFPYLLPVCSQSECMGPMYTEQILHPSLRVKHEIPPTRIHLSPVSSGTINPTVPMTLQQILDPSLCDMQEIPPTWIHPSPVSSGRRTHRVPMTLQHFPYLLPVCSVCGCMEDMYTEQILHPCVYVMEEITPTWIHPSPVSSGKSIPQYQ</sequence>
<evidence type="ECO:0000313" key="2">
    <source>
        <dbReference type="Proteomes" id="UP001195483"/>
    </source>
</evidence>
<evidence type="ECO:0000313" key="1">
    <source>
        <dbReference type="EMBL" id="KAK3594014.1"/>
    </source>
</evidence>
<proteinExistence type="predicted"/>